<proteinExistence type="inferred from homology"/>
<dbReference type="InterPro" id="IPR003658">
    <property type="entry name" value="Anti-sigma_ant"/>
</dbReference>
<dbReference type="Proteomes" id="UP000018890">
    <property type="component" value="Unassembled WGS sequence"/>
</dbReference>
<dbReference type="GO" id="GO:0043856">
    <property type="term" value="F:anti-sigma factor antagonist activity"/>
    <property type="evidence" value="ECO:0007669"/>
    <property type="project" value="InterPro"/>
</dbReference>
<evidence type="ECO:0000256" key="1">
    <source>
        <dbReference type="ARBA" id="ARBA00009013"/>
    </source>
</evidence>
<dbReference type="NCBIfam" id="TIGR00377">
    <property type="entry name" value="ant_ant_sig"/>
    <property type="match status" value="1"/>
</dbReference>
<comment type="caution">
    <text evidence="4">The sequence shown here is derived from an EMBL/GenBank/DDBJ whole genome shotgun (WGS) entry which is preliminary data.</text>
</comment>
<evidence type="ECO:0000256" key="2">
    <source>
        <dbReference type="RuleBase" id="RU003749"/>
    </source>
</evidence>
<reference evidence="4" key="1">
    <citation type="journal article" date="2014" name="Genome Announc.">
        <title>Draft Genome Sequences of Three Alkaliphilic Bacillus Strains, Bacillus wakoensis JCM 9140T, Bacillus akibai JCM 9157T, and Bacillus hemicellulosilyticus JCM 9152T.</title>
        <authorList>
            <person name="Yuki M."/>
            <person name="Oshima K."/>
            <person name="Suda W."/>
            <person name="Oshida Y."/>
            <person name="Kitamura K."/>
            <person name="Iida T."/>
            <person name="Hattori M."/>
            <person name="Ohkuma M."/>
        </authorList>
    </citation>
    <scope>NUCLEOTIDE SEQUENCE [LARGE SCALE GENOMIC DNA]</scope>
    <source>
        <strain evidence="4">JCM 9140</strain>
    </source>
</reference>
<dbReference type="InterPro" id="IPR002645">
    <property type="entry name" value="STAS_dom"/>
</dbReference>
<accession>W4Q2P2</accession>
<dbReference type="Gene3D" id="3.30.750.24">
    <property type="entry name" value="STAS domain"/>
    <property type="match status" value="1"/>
</dbReference>
<dbReference type="AlphaFoldDB" id="W4Q2P2"/>
<dbReference type="Pfam" id="PF01740">
    <property type="entry name" value="STAS"/>
    <property type="match status" value="1"/>
</dbReference>
<comment type="similarity">
    <text evidence="1 2">Belongs to the anti-sigma-factor antagonist family.</text>
</comment>
<keyword evidence="5" id="KW-1185">Reference proteome</keyword>
<evidence type="ECO:0000313" key="5">
    <source>
        <dbReference type="Proteomes" id="UP000018890"/>
    </source>
</evidence>
<sequence>MMRLIKKNLLSILQVDKEITIKNADEFKENMEVFLDEAEKFLILDLTKVSYLNSAALGIIAHAAMNAKKSNKELVIAGVNPPISEIFEIVKFSTFMELFQTVEEAEEYYLEVL</sequence>
<gene>
    <name evidence="4" type="ORF">JCM9140_2003</name>
</gene>
<evidence type="ECO:0000313" key="4">
    <source>
        <dbReference type="EMBL" id="GAE25978.1"/>
    </source>
</evidence>
<dbReference type="SUPFAM" id="SSF52091">
    <property type="entry name" value="SpoIIaa-like"/>
    <property type="match status" value="1"/>
</dbReference>
<dbReference type="InterPro" id="IPR036513">
    <property type="entry name" value="STAS_dom_sf"/>
</dbReference>
<dbReference type="STRING" id="1236970.JCM9140_2003"/>
<dbReference type="OrthoDB" id="2971572at2"/>
<dbReference type="EMBL" id="BAUT01000016">
    <property type="protein sequence ID" value="GAE25978.1"/>
    <property type="molecule type" value="Genomic_DNA"/>
</dbReference>
<dbReference type="CDD" id="cd07043">
    <property type="entry name" value="STAS_anti-anti-sigma_factors"/>
    <property type="match status" value="1"/>
</dbReference>
<dbReference type="RefSeq" id="WP_156314839.1">
    <property type="nucleotide sequence ID" value="NZ_BAUT01000016.1"/>
</dbReference>
<dbReference type="PANTHER" id="PTHR33495">
    <property type="entry name" value="ANTI-SIGMA FACTOR ANTAGONIST TM_1081-RELATED-RELATED"/>
    <property type="match status" value="1"/>
</dbReference>
<organism evidence="4 5">
    <name type="scientific">Halalkalibacter wakoensis JCM 9140</name>
    <dbReference type="NCBI Taxonomy" id="1236970"/>
    <lineage>
        <taxon>Bacteria</taxon>
        <taxon>Bacillati</taxon>
        <taxon>Bacillota</taxon>
        <taxon>Bacilli</taxon>
        <taxon>Bacillales</taxon>
        <taxon>Bacillaceae</taxon>
        <taxon>Halalkalibacter</taxon>
    </lineage>
</organism>
<evidence type="ECO:0000259" key="3">
    <source>
        <dbReference type="PROSITE" id="PS50801"/>
    </source>
</evidence>
<feature type="domain" description="STAS" evidence="3">
    <location>
        <begin position="12"/>
        <end position="109"/>
    </location>
</feature>
<dbReference type="PROSITE" id="PS50801">
    <property type="entry name" value="STAS"/>
    <property type="match status" value="1"/>
</dbReference>
<protein>
    <recommendedName>
        <fullName evidence="2">Anti-sigma factor antagonist</fullName>
    </recommendedName>
</protein>
<name>W4Q2P2_9BACI</name>